<name>A0ABY2R8D6_9FLAO</name>
<protein>
    <submittedName>
        <fullName evidence="2">Uncharacterized protein</fullName>
    </submittedName>
</protein>
<evidence type="ECO:0000313" key="3">
    <source>
        <dbReference type="Proteomes" id="UP000306038"/>
    </source>
</evidence>
<feature type="signal peptide" evidence="1">
    <location>
        <begin position="1"/>
        <end position="22"/>
    </location>
</feature>
<reference evidence="2 3" key="1">
    <citation type="submission" date="2019-01" db="EMBL/GenBank/DDBJ databases">
        <authorList>
            <person name="B I."/>
            <person name="Ch S."/>
            <person name="Ch V.R."/>
        </authorList>
    </citation>
    <scope>NUCLEOTIDE SEQUENCE [LARGE SCALE GENOMIC DNA]</scope>
    <source>
        <strain evidence="2 3">JC507</strain>
    </source>
</reference>
<evidence type="ECO:0000256" key="1">
    <source>
        <dbReference type="SAM" id="SignalP"/>
    </source>
</evidence>
<keyword evidence="1" id="KW-0732">Signal</keyword>
<accession>A0ABY2R8D6</accession>
<comment type="caution">
    <text evidence="2">The sequence shown here is derived from an EMBL/GenBank/DDBJ whole genome shotgun (WGS) entry which is preliminary data.</text>
</comment>
<sequence length="284" mass="31782">MKNNKYIFGFYLLVLVSFFSHAQVLSNGQIQNAFTDSNVFLDASTNYDPDICASNIVGKGLLFPRTDLTKWSFTGKLGDLIFPSAYDGMIVYNTGTGLTPTGNNNTNKSTRVFPGFYYFFNPSASNNINNGVWKPIGENANNAGAPQKVLFTVPVYDVDAYFSSPVDLTQSSKMRVNGTNYDPNAQFAVIRESFAGGCTIRIAPRLFNNWNKRDISLQISVRSLTKSNTFAKDNDIMPPIWRKITQTINPDDINNYDGSFLVYLEDFGNAIQNIELYIEMTVYP</sequence>
<keyword evidence="3" id="KW-1185">Reference proteome</keyword>
<gene>
    <name evidence="2" type="ORF">EK417_11155</name>
</gene>
<evidence type="ECO:0000313" key="2">
    <source>
        <dbReference type="EMBL" id="THV59380.1"/>
    </source>
</evidence>
<proteinExistence type="predicted"/>
<feature type="chain" id="PRO_5046564237" evidence="1">
    <location>
        <begin position="23"/>
        <end position="284"/>
    </location>
</feature>
<dbReference type="Proteomes" id="UP000306038">
    <property type="component" value="Unassembled WGS sequence"/>
</dbReference>
<dbReference type="EMBL" id="SDLV01000021">
    <property type="protein sequence ID" value="THV59380.1"/>
    <property type="molecule type" value="Genomic_DNA"/>
</dbReference>
<organism evidence="2 3">
    <name type="scientific">Chryseobacterium candidae</name>
    <dbReference type="NCBI Taxonomy" id="1978493"/>
    <lineage>
        <taxon>Bacteria</taxon>
        <taxon>Pseudomonadati</taxon>
        <taxon>Bacteroidota</taxon>
        <taxon>Flavobacteriia</taxon>
        <taxon>Flavobacteriales</taxon>
        <taxon>Weeksellaceae</taxon>
        <taxon>Chryseobacterium group</taxon>
        <taxon>Chryseobacterium</taxon>
    </lineage>
</organism>